<feature type="transmembrane region" description="Helical" evidence="2">
    <location>
        <begin position="151"/>
        <end position="172"/>
    </location>
</feature>
<feature type="transmembrane region" description="Helical" evidence="2">
    <location>
        <begin position="119"/>
        <end position="139"/>
    </location>
</feature>
<keyword evidence="2" id="KW-1133">Transmembrane helix</keyword>
<feature type="region of interest" description="Disordered" evidence="1">
    <location>
        <begin position="1"/>
        <end position="65"/>
    </location>
</feature>
<organism evidence="3 4">
    <name type="scientific">Halopenitus malekzadehii</name>
    <dbReference type="NCBI Taxonomy" id="1267564"/>
    <lineage>
        <taxon>Archaea</taxon>
        <taxon>Methanobacteriati</taxon>
        <taxon>Methanobacteriota</taxon>
        <taxon>Stenosarchaea group</taxon>
        <taxon>Halobacteria</taxon>
        <taxon>Halobacteriales</taxon>
        <taxon>Haloferacaceae</taxon>
        <taxon>Halopenitus</taxon>
    </lineage>
</organism>
<accession>A0A1H6JSQ1</accession>
<keyword evidence="4" id="KW-1185">Reference proteome</keyword>
<evidence type="ECO:0000256" key="2">
    <source>
        <dbReference type="SAM" id="Phobius"/>
    </source>
</evidence>
<evidence type="ECO:0000313" key="4">
    <source>
        <dbReference type="Proteomes" id="UP000199215"/>
    </source>
</evidence>
<feature type="transmembrane region" description="Helical" evidence="2">
    <location>
        <begin position="192"/>
        <end position="211"/>
    </location>
</feature>
<name>A0A1H6JSQ1_9EURY</name>
<gene>
    <name evidence="3" type="ORF">SAMN05192561_12122</name>
</gene>
<keyword evidence="2" id="KW-0472">Membrane</keyword>
<dbReference type="Proteomes" id="UP000199215">
    <property type="component" value="Unassembled WGS sequence"/>
</dbReference>
<evidence type="ECO:0000256" key="1">
    <source>
        <dbReference type="SAM" id="MobiDB-lite"/>
    </source>
</evidence>
<dbReference type="OrthoDB" id="328136at2157"/>
<dbReference type="EMBL" id="FNWU01000021">
    <property type="protein sequence ID" value="SEH65288.1"/>
    <property type="molecule type" value="Genomic_DNA"/>
</dbReference>
<feature type="compositionally biased region" description="Basic and acidic residues" evidence="1">
    <location>
        <begin position="42"/>
        <end position="57"/>
    </location>
</feature>
<sequence length="260" mass="28481">MAADGEDVDPDPDSDSGATEDEQPIRSNEDGSDGSTTESVDAADRRDERGGDPRNGGDSEENPDIEDLLDRLDELSETVDEPHERHRVQETISLVQRMPGSTAFTEHIYKYTSRDMAEALVGSVIFALPFLVEDGIFLIAEWFTTVRVGPIPVVFLAHVLFVLGLTGGLLYYADIREVRVTRPLFGIIPRRYLGVLLVSFLGAFGMLALWGRLTIDDPTRFEALARVCVVWAPAALGAALGDILPGESKGEDINDLFDDD</sequence>
<evidence type="ECO:0000313" key="3">
    <source>
        <dbReference type="EMBL" id="SEH65288.1"/>
    </source>
</evidence>
<feature type="compositionally biased region" description="Acidic residues" evidence="1">
    <location>
        <begin position="1"/>
        <end position="22"/>
    </location>
</feature>
<reference evidence="3 4" key="1">
    <citation type="submission" date="2016-10" db="EMBL/GenBank/DDBJ databases">
        <authorList>
            <person name="de Groot N.N."/>
        </authorList>
    </citation>
    <scope>NUCLEOTIDE SEQUENCE [LARGE SCALE GENOMIC DNA]</scope>
    <source>
        <strain evidence="3 4">IBRC-M10418</strain>
    </source>
</reference>
<dbReference type="AlphaFoldDB" id="A0A1H6JSQ1"/>
<keyword evidence="2" id="KW-0812">Transmembrane</keyword>
<protein>
    <submittedName>
        <fullName evidence="3">Putative integral membrane protein</fullName>
    </submittedName>
</protein>
<proteinExistence type="predicted"/>